<comment type="caution">
    <text evidence="2">The sequence shown here is derived from an EMBL/GenBank/DDBJ whole genome shotgun (WGS) entry which is preliminary data.</text>
</comment>
<feature type="region of interest" description="Disordered" evidence="1">
    <location>
        <begin position="1009"/>
        <end position="1037"/>
    </location>
</feature>
<feature type="compositionally biased region" description="Polar residues" evidence="1">
    <location>
        <begin position="239"/>
        <end position="249"/>
    </location>
</feature>
<feature type="region of interest" description="Disordered" evidence="1">
    <location>
        <begin position="632"/>
        <end position="651"/>
    </location>
</feature>
<sequence>MSALHYKCNERARNITGESCLLNEDFRELQMLLRERETNFAKCVGEESLQVDATENDNLELPIIKTNLLYPASTTDDYKRTQKSRKRKINEILNKRYDELTTFVDKLTAILIEHKRKRKALAHAMKIKQYEANNNSSILVDGSMKSNAHSNSSVPNRPIVIASMKNIAGPTSDFSSRFSSYSHNVVTSSQVPASHRKRIQANLDAPESGDEKKAFPKQSRSGSTNQNTKIIISLKRPNTIPSELSTIPRSSHSDNSASSRSFQRIEDLKSSSVFGKQLSARTLPTHRIAISYYKNGARNLVRQKAPDSAEDKIEENLTADLVDSSKNNWNDNDDRGFSDVILDISGKTIISDSKDHTLIPLRNVAHSLNAQAISSHIPSRTPSHVATVKNSFEKGDANINIGVAASEGIVTSSEDLKPETKPEGKDGSRRLTRIIINPLWSKKKTLHRSEGVVKVLPLHYQNARTSELDEDQLEENGTDDEYMGYEKVISRPAQVNSQHDQMALRGNVDLRLHSQPIFEDNDQSVGQEKDLLKSVLNKKKAPSTDVNSADTPSTTMIPEEAYVDDNGLWTMMPSYIAGKNSKEPSETLQAIARHSPIVVFNKNIKEQQPMYPEAGKMLHTKSRKYWYQRTPKKVDTDPSVSTIGPDSNGEFENVNMESVSFDDELRNAMQQMQRTTTQENILLEKNSSSSNVNSEFLNQKLPKTINIIHRSSGRHHAEFGVPRRNDASRNNHLQLLAPFASLVRNTPNSSTNRQENEQDNDKHEILMVVRRLKKNRQGGQTSSFSFNITKSDEKVSDEMNDDSIIKIGKEGVEKIFTTDDRTNAYATNDWPQANKRSHSSTIHWSEIRRSPPIRNSSRVRSRFDEIGIDSNPTLQHIATLRFTDKMLPKSANKTKNNDQSISHEKKTALEDISENSEDLFSTLQAERSEKDHQTSTLRAKGDETDLTERFDGGDYERHQVTKSYSLDGSSINDRQKVLQQIFSGIDEREQHGNKNLVWLLPWTKDTMKPKNISKSFSKEDSSANEEDEHNGERKSNPALFIIGPSRIQKMPEAVPENHEQHSLNDTIELTEHGQFKEQNPPQQSSEVDYETIGRLLLLRRPKSSYTDDEEAPGYCALYAVCSKHLKNEQKLCTAIGADGRLMPGLPRRRIGRCNEKLVADFQVIDMLVLRTEELFDECIEEAVKEERKAPRKFHSVRISRLDETYQVPLA</sequence>
<dbReference type="AlphaFoldDB" id="A0A0B2VH28"/>
<accession>A0A0B2VH28</accession>
<reference evidence="2 3" key="1">
    <citation type="submission" date="2014-11" db="EMBL/GenBank/DDBJ databases">
        <title>Genetic blueprint of the zoonotic pathogen Toxocara canis.</title>
        <authorList>
            <person name="Zhu X.-Q."/>
            <person name="Korhonen P.K."/>
            <person name="Cai H."/>
            <person name="Young N.D."/>
            <person name="Nejsum P."/>
            <person name="von Samson-Himmelstjerna G."/>
            <person name="Boag P.R."/>
            <person name="Tan P."/>
            <person name="Li Q."/>
            <person name="Min J."/>
            <person name="Yang Y."/>
            <person name="Wang X."/>
            <person name="Fang X."/>
            <person name="Hall R.S."/>
            <person name="Hofmann A."/>
            <person name="Sternberg P.W."/>
            <person name="Jex A.R."/>
            <person name="Gasser R.B."/>
        </authorList>
    </citation>
    <scope>NUCLEOTIDE SEQUENCE [LARGE SCALE GENOMIC DNA]</scope>
    <source>
        <strain evidence="2">PN_DK_2014</strain>
    </source>
</reference>
<proteinExistence type="predicted"/>
<evidence type="ECO:0000256" key="1">
    <source>
        <dbReference type="SAM" id="MobiDB-lite"/>
    </source>
</evidence>
<evidence type="ECO:0000313" key="2">
    <source>
        <dbReference type="EMBL" id="KHN80777.1"/>
    </source>
</evidence>
<dbReference type="OrthoDB" id="5876666at2759"/>
<name>A0A0B2VH28_TOXCA</name>
<evidence type="ECO:0000313" key="3">
    <source>
        <dbReference type="Proteomes" id="UP000031036"/>
    </source>
</evidence>
<organism evidence="2 3">
    <name type="scientific">Toxocara canis</name>
    <name type="common">Canine roundworm</name>
    <dbReference type="NCBI Taxonomy" id="6265"/>
    <lineage>
        <taxon>Eukaryota</taxon>
        <taxon>Metazoa</taxon>
        <taxon>Ecdysozoa</taxon>
        <taxon>Nematoda</taxon>
        <taxon>Chromadorea</taxon>
        <taxon>Rhabditida</taxon>
        <taxon>Spirurina</taxon>
        <taxon>Ascaridomorpha</taxon>
        <taxon>Ascaridoidea</taxon>
        <taxon>Toxocaridae</taxon>
        <taxon>Toxocara</taxon>
    </lineage>
</organism>
<dbReference type="Proteomes" id="UP000031036">
    <property type="component" value="Unassembled WGS sequence"/>
</dbReference>
<feature type="compositionally biased region" description="Polar residues" evidence="1">
    <location>
        <begin position="218"/>
        <end position="230"/>
    </location>
</feature>
<dbReference type="EMBL" id="JPKZ01001678">
    <property type="protein sequence ID" value="KHN80777.1"/>
    <property type="molecule type" value="Genomic_DNA"/>
</dbReference>
<gene>
    <name evidence="2" type="ORF">Tcan_09863</name>
</gene>
<protein>
    <submittedName>
        <fullName evidence="2">Uncharacterized protein</fullName>
    </submittedName>
</protein>
<feature type="region of interest" description="Disordered" evidence="1">
    <location>
        <begin position="202"/>
        <end position="262"/>
    </location>
</feature>
<keyword evidence="3" id="KW-1185">Reference proteome</keyword>